<evidence type="ECO:0000256" key="2">
    <source>
        <dbReference type="SAM" id="SignalP"/>
    </source>
</evidence>
<accession>A0A4R2NN33</accession>
<reference evidence="4 5" key="1">
    <citation type="submission" date="2019-03" db="EMBL/GenBank/DDBJ databases">
        <title>Genomic Encyclopedia of Type Strains, Phase IV (KMG-IV): sequencing the most valuable type-strain genomes for metagenomic binning, comparative biology and taxonomic classification.</title>
        <authorList>
            <person name="Goeker M."/>
        </authorList>
    </citation>
    <scope>NUCLEOTIDE SEQUENCE [LARGE SCALE GENOMIC DNA]</scope>
    <source>
        <strain evidence="4 5">DSM 2781</strain>
    </source>
</reference>
<comment type="caution">
    <text evidence="4">The sequence shown here is derived from an EMBL/GenBank/DDBJ whole genome shotgun (WGS) entry which is preliminary data.</text>
</comment>
<evidence type="ECO:0000313" key="5">
    <source>
        <dbReference type="Proteomes" id="UP000295733"/>
    </source>
</evidence>
<dbReference type="InterPro" id="IPR025711">
    <property type="entry name" value="PepSY"/>
</dbReference>
<proteinExistence type="predicted"/>
<feature type="signal peptide" evidence="2">
    <location>
        <begin position="1"/>
        <end position="17"/>
    </location>
</feature>
<dbReference type="AlphaFoldDB" id="A0A4R2NN33"/>
<protein>
    <submittedName>
        <fullName evidence="4">Putative membrane protein YkoI</fullName>
    </submittedName>
</protein>
<evidence type="ECO:0000256" key="1">
    <source>
        <dbReference type="SAM" id="MobiDB-lite"/>
    </source>
</evidence>
<organism evidence="4 5">
    <name type="scientific">Rhodovulum adriaticum</name>
    <name type="common">Rhodopseudomonas adriatica</name>
    <dbReference type="NCBI Taxonomy" id="35804"/>
    <lineage>
        <taxon>Bacteria</taxon>
        <taxon>Pseudomonadati</taxon>
        <taxon>Pseudomonadota</taxon>
        <taxon>Alphaproteobacteria</taxon>
        <taxon>Rhodobacterales</taxon>
        <taxon>Paracoccaceae</taxon>
        <taxon>Rhodovulum</taxon>
    </lineage>
</organism>
<dbReference type="RefSeq" id="WP_132601856.1">
    <property type="nucleotide sequence ID" value="NZ_NRRP01000002.1"/>
</dbReference>
<keyword evidence="2" id="KW-0732">Signal</keyword>
<dbReference type="Proteomes" id="UP000295733">
    <property type="component" value="Unassembled WGS sequence"/>
</dbReference>
<feature type="domain" description="PepSY" evidence="3">
    <location>
        <begin position="45"/>
        <end position="98"/>
    </location>
</feature>
<gene>
    <name evidence="4" type="ORF">EV656_10418</name>
</gene>
<dbReference type="Gene3D" id="3.10.450.40">
    <property type="match status" value="1"/>
</dbReference>
<dbReference type="EMBL" id="SLXL01000004">
    <property type="protein sequence ID" value="TCP23050.1"/>
    <property type="molecule type" value="Genomic_DNA"/>
</dbReference>
<dbReference type="OrthoDB" id="7856745at2"/>
<evidence type="ECO:0000313" key="4">
    <source>
        <dbReference type="EMBL" id="TCP23050.1"/>
    </source>
</evidence>
<feature type="chain" id="PRO_5020489118" evidence="2">
    <location>
        <begin position="18"/>
        <end position="114"/>
    </location>
</feature>
<feature type="region of interest" description="Disordered" evidence="1">
    <location>
        <begin position="92"/>
        <end position="114"/>
    </location>
</feature>
<evidence type="ECO:0000259" key="3">
    <source>
        <dbReference type="Pfam" id="PF03413"/>
    </source>
</evidence>
<keyword evidence="5" id="KW-1185">Reference proteome</keyword>
<feature type="compositionally biased region" description="Acidic residues" evidence="1">
    <location>
        <begin position="105"/>
        <end position="114"/>
    </location>
</feature>
<sequence>MIRAVFLLLVVPLAAFAETDHQWRGHGHDHDHDRARAARERGGILPLDAILKAAAQDVPGEVIELELEREDGRWIYELYIRTESGRLVEHEVDAATGRAPRPVYDDDDDEERDD</sequence>
<name>A0A4R2NN33_RHOAD</name>
<dbReference type="Pfam" id="PF03413">
    <property type="entry name" value="PepSY"/>
    <property type="match status" value="1"/>
</dbReference>